<keyword evidence="5" id="KW-1185">Reference proteome</keyword>
<reference evidence="4 5" key="1">
    <citation type="submission" date="2018-10" db="EMBL/GenBank/DDBJ databases">
        <title>Draft genome sequence of Bacillus salarius IM0101, isolated from a hypersaline soil in Inner Mongolia, China.</title>
        <authorList>
            <person name="Yamprayoonswat W."/>
            <person name="Boonvisut S."/>
            <person name="Jumpathong W."/>
            <person name="Sittihan S."/>
            <person name="Ruangsuj P."/>
            <person name="Wanthongcharoen S."/>
            <person name="Thongpramul N."/>
            <person name="Pimmason S."/>
            <person name="Yu B."/>
            <person name="Yasawong M."/>
        </authorList>
    </citation>
    <scope>NUCLEOTIDE SEQUENCE [LARGE SCALE GENOMIC DNA]</scope>
    <source>
        <strain evidence="4 5">IM0101</strain>
    </source>
</reference>
<feature type="domain" description="Glycosyltransferase 2-like" evidence="2">
    <location>
        <begin position="34"/>
        <end position="125"/>
    </location>
</feature>
<evidence type="ECO:0000259" key="2">
    <source>
        <dbReference type="Pfam" id="PF00535"/>
    </source>
</evidence>
<evidence type="ECO:0000259" key="3">
    <source>
        <dbReference type="Pfam" id="PF02709"/>
    </source>
</evidence>
<dbReference type="GO" id="GO:0016740">
    <property type="term" value="F:transferase activity"/>
    <property type="evidence" value="ECO:0007669"/>
    <property type="project" value="UniProtKB-KW"/>
</dbReference>
<keyword evidence="1 4" id="KW-0808">Transferase</keyword>
<evidence type="ECO:0000313" key="4">
    <source>
        <dbReference type="EMBL" id="RSL28882.1"/>
    </source>
</evidence>
<evidence type="ECO:0000313" key="5">
    <source>
        <dbReference type="Proteomes" id="UP000275076"/>
    </source>
</evidence>
<dbReference type="InterPro" id="IPR027791">
    <property type="entry name" value="Galactosyl_T_C"/>
</dbReference>
<dbReference type="Pfam" id="PF02709">
    <property type="entry name" value="Glyco_transf_7C"/>
    <property type="match status" value="1"/>
</dbReference>
<dbReference type="SUPFAM" id="SSF53448">
    <property type="entry name" value="Nucleotide-diphospho-sugar transferases"/>
    <property type="match status" value="1"/>
</dbReference>
<feature type="domain" description="Galactosyltransferase C-terminal" evidence="3">
    <location>
        <begin position="135"/>
        <end position="183"/>
    </location>
</feature>
<sequence>MTTTSFIIPFKTDHGPREKAFHWIKKYYKTVIKDAEVCVGTCHTKPFSKSKAVNNAAEKASGNILIIVDADIICSPALISKAIQLLHDHAWIIPYTQVKNVTTTSTKKLLQTSPFWPLPAAVETQTVYKEKILPVGGINIIPKTCFKKVGGFDERFYGWGGEDDAFACSVDTLCGSHKRLQASIYHLWHPKVYAQKNPHYKENVKLASKYCHSYGDKRTMQQIIDRKL</sequence>
<dbReference type="Proteomes" id="UP000275076">
    <property type="component" value="Unassembled WGS sequence"/>
</dbReference>
<evidence type="ECO:0000256" key="1">
    <source>
        <dbReference type="ARBA" id="ARBA00022679"/>
    </source>
</evidence>
<name>A0A3R9QEM2_9BACI</name>
<dbReference type="EMBL" id="RBVX01000126">
    <property type="protein sequence ID" value="RSL28882.1"/>
    <property type="molecule type" value="Genomic_DNA"/>
</dbReference>
<dbReference type="Gene3D" id="3.90.550.10">
    <property type="entry name" value="Spore Coat Polysaccharide Biosynthesis Protein SpsA, Chain A"/>
    <property type="match status" value="1"/>
</dbReference>
<dbReference type="OrthoDB" id="9801954at2"/>
<comment type="caution">
    <text evidence="4">The sequence shown here is derived from an EMBL/GenBank/DDBJ whole genome shotgun (WGS) entry which is preliminary data.</text>
</comment>
<dbReference type="RefSeq" id="WP_125563540.1">
    <property type="nucleotide sequence ID" value="NZ_RBVX01000126.1"/>
</dbReference>
<dbReference type="AlphaFoldDB" id="A0A3R9QEM2"/>
<proteinExistence type="predicted"/>
<dbReference type="InterPro" id="IPR029044">
    <property type="entry name" value="Nucleotide-diphossugar_trans"/>
</dbReference>
<dbReference type="Pfam" id="PF00535">
    <property type="entry name" value="Glycos_transf_2"/>
    <property type="match status" value="1"/>
</dbReference>
<dbReference type="InterPro" id="IPR001173">
    <property type="entry name" value="Glyco_trans_2-like"/>
</dbReference>
<organism evidence="4 5">
    <name type="scientific">Salibacterium salarium</name>
    <dbReference type="NCBI Taxonomy" id="284579"/>
    <lineage>
        <taxon>Bacteria</taxon>
        <taxon>Bacillati</taxon>
        <taxon>Bacillota</taxon>
        <taxon>Bacilli</taxon>
        <taxon>Bacillales</taxon>
        <taxon>Bacillaceae</taxon>
    </lineage>
</organism>
<gene>
    <name evidence="4" type="ORF">D7Z54_34155</name>
</gene>
<accession>A0A3R9QEM2</accession>
<protein>
    <submittedName>
        <fullName evidence="4">Glycosyltransferase</fullName>
    </submittedName>
</protein>